<protein>
    <submittedName>
        <fullName evidence="1">Uncharacterized protein</fullName>
    </submittedName>
</protein>
<dbReference type="KEGG" id="gba:J421_1862"/>
<dbReference type="RefSeq" id="WP_025410899.1">
    <property type="nucleotide sequence ID" value="NZ_CP007128.1"/>
</dbReference>
<name>W0RE72_9BACT</name>
<dbReference type="InParanoid" id="W0RE72"/>
<sequence length="126" mass="13505">MDLVSTADSVTIRHDDLATLAQVALLRLPLRAAESERAARYRTLVAAATELARVLNSHIHCTLVNCQGSHGVGDLSAEADELFVALERYGTLVRQVAAEYRRFGQPTVPVDLIAPATGTPSLLQVG</sequence>
<dbReference type="AlphaFoldDB" id="W0RE72"/>
<keyword evidence="2" id="KW-1185">Reference proteome</keyword>
<accession>W0RE72</accession>
<dbReference type="STRING" id="861299.J421_1862"/>
<dbReference type="HOGENOM" id="CLU_1978322_0_0_0"/>
<evidence type="ECO:0000313" key="2">
    <source>
        <dbReference type="Proteomes" id="UP000019151"/>
    </source>
</evidence>
<reference evidence="1 2" key="1">
    <citation type="journal article" date="2014" name="Genome Announc.">
        <title>Genome Sequence and Methylome of Soil Bacterium Gemmatirosa kalamazoonensis KBS708T, a Member of the Rarely Cultivated Gemmatimonadetes Phylum.</title>
        <authorList>
            <person name="Debruyn J.M."/>
            <person name="Radosevich M."/>
            <person name="Wommack K.E."/>
            <person name="Polson S.W."/>
            <person name="Hauser L.J."/>
            <person name="Fawaz M.N."/>
            <person name="Korlach J."/>
            <person name="Tsai Y.C."/>
        </authorList>
    </citation>
    <scope>NUCLEOTIDE SEQUENCE [LARGE SCALE GENOMIC DNA]</scope>
    <source>
        <strain evidence="1 2">KBS708</strain>
    </source>
</reference>
<gene>
    <name evidence="1" type="ORF">J421_1862</name>
</gene>
<proteinExistence type="predicted"/>
<dbReference type="EMBL" id="CP007128">
    <property type="protein sequence ID" value="AHG89399.1"/>
    <property type="molecule type" value="Genomic_DNA"/>
</dbReference>
<dbReference type="Proteomes" id="UP000019151">
    <property type="component" value="Chromosome"/>
</dbReference>
<organism evidence="1 2">
    <name type="scientific">Gemmatirosa kalamazoonensis</name>
    <dbReference type="NCBI Taxonomy" id="861299"/>
    <lineage>
        <taxon>Bacteria</taxon>
        <taxon>Pseudomonadati</taxon>
        <taxon>Gemmatimonadota</taxon>
        <taxon>Gemmatimonadia</taxon>
        <taxon>Gemmatimonadales</taxon>
        <taxon>Gemmatimonadaceae</taxon>
        <taxon>Gemmatirosa</taxon>
    </lineage>
</organism>
<evidence type="ECO:0000313" key="1">
    <source>
        <dbReference type="EMBL" id="AHG89399.1"/>
    </source>
</evidence>